<dbReference type="EMBL" id="PSZP01000023">
    <property type="protein sequence ID" value="TCG10745.1"/>
    <property type="molecule type" value="Genomic_DNA"/>
</dbReference>
<evidence type="ECO:0000313" key="2">
    <source>
        <dbReference type="EMBL" id="TCG10745.1"/>
    </source>
</evidence>
<feature type="transmembrane region" description="Helical" evidence="1">
    <location>
        <begin position="179"/>
        <end position="197"/>
    </location>
</feature>
<keyword evidence="1" id="KW-0812">Transmembrane</keyword>
<reference evidence="2 3" key="1">
    <citation type="submission" date="2018-02" db="EMBL/GenBank/DDBJ databases">
        <title>Mycoplasma marinum and Mycoplasma todarodis sp. nov., moderately halophilic and psychrotolerant mycoplasmas isolated from cephalopods.</title>
        <authorList>
            <person name="Viver T."/>
        </authorList>
    </citation>
    <scope>NUCLEOTIDE SEQUENCE [LARGE SCALE GENOMIC DNA]</scope>
    <source>
        <strain evidence="2 3">5H</strain>
    </source>
</reference>
<feature type="transmembrane region" description="Helical" evidence="1">
    <location>
        <begin position="153"/>
        <end position="173"/>
    </location>
</feature>
<sequence>MTQEIKNITNKMKESFSDAKISKREIEGKNKRKNRIAKLNLFIILMVMLTWLVLMCYEFYKIIFGREHINVSGGSKAEVYWNIMITTMVVIIIVQGFICAYIANSMTNKDKRMSIVYNTSLRKNFERIFIKKNKEDKESTLKAYSYELILSKFIFFNLIVPTLSVIGSVSVILRTAESGVAPWLQILMMLTTIFSLIKPMIVVATQIPSENKLIEMNNNLVKMIANNSRQINGSFMDEKTVWAIIKKENQKVKVNKEQKKKPIITKEIKGENKE</sequence>
<comment type="caution">
    <text evidence="2">The sequence shown here is derived from an EMBL/GenBank/DDBJ whole genome shotgun (WGS) entry which is preliminary data.</text>
</comment>
<gene>
    <name evidence="2" type="ORF">C4B25_03115</name>
</gene>
<organism evidence="2 3">
    <name type="scientific">Mycoplasma todarodis</name>
    <dbReference type="NCBI Taxonomy" id="1937191"/>
    <lineage>
        <taxon>Bacteria</taxon>
        <taxon>Bacillati</taxon>
        <taxon>Mycoplasmatota</taxon>
        <taxon>Mollicutes</taxon>
        <taxon>Mycoplasmataceae</taxon>
        <taxon>Mycoplasma</taxon>
    </lineage>
</organism>
<dbReference type="RefSeq" id="WP_131613591.1">
    <property type="nucleotide sequence ID" value="NZ_PSZP01000023.1"/>
</dbReference>
<feature type="transmembrane region" description="Helical" evidence="1">
    <location>
        <begin position="80"/>
        <end position="103"/>
    </location>
</feature>
<keyword evidence="1" id="KW-0472">Membrane</keyword>
<name>A0A4R0XPC0_9MOLU</name>
<keyword evidence="1" id="KW-1133">Transmembrane helix</keyword>
<accession>A0A4R0XPC0</accession>
<proteinExistence type="predicted"/>
<dbReference type="AlphaFoldDB" id="A0A4R0XPC0"/>
<evidence type="ECO:0000256" key="1">
    <source>
        <dbReference type="SAM" id="Phobius"/>
    </source>
</evidence>
<evidence type="ECO:0000313" key="3">
    <source>
        <dbReference type="Proteomes" id="UP000291072"/>
    </source>
</evidence>
<protein>
    <submittedName>
        <fullName evidence="2">Uncharacterized protein</fullName>
    </submittedName>
</protein>
<dbReference type="Proteomes" id="UP000291072">
    <property type="component" value="Unassembled WGS sequence"/>
</dbReference>
<feature type="transmembrane region" description="Helical" evidence="1">
    <location>
        <begin position="39"/>
        <end position="60"/>
    </location>
</feature>
<keyword evidence="3" id="KW-1185">Reference proteome</keyword>